<keyword evidence="1" id="KW-0472">Membrane</keyword>
<evidence type="ECO:0000313" key="3">
    <source>
        <dbReference type="Proteomes" id="UP001595699"/>
    </source>
</evidence>
<evidence type="ECO:0008006" key="4">
    <source>
        <dbReference type="Google" id="ProtNLM"/>
    </source>
</evidence>
<sequence length="303" mass="32981">MSAERPAPERPEPAPDETSVLKNAVSLLGAFGPPLTLATALLVYFGWARSYVQARELGIDESVLGMSTQDYVLRSVDTLYAPMIILAVLGLGWLLAHERVVRTIQVRPDSPWLRQVFAILRLSWFALPLLGLLAWAGWPGWGELIAPLTFAAGVVLTGYAVAVRRRLAVATGEEGVPRTLARWHGPTVKLLAGTVVAVALFWELWLFAGVVGRGLAAQVVATLDQRTGVVVYSAKDLQIAAPGVAVTRFRQDDSAYGYRYEGLRLLQASGGKYFLLPAAWSKADGIVVVLRDTDSLRLEFTRS</sequence>
<evidence type="ECO:0000256" key="1">
    <source>
        <dbReference type="SAM" id="Phobius"/>
    </source>
</evidence>
<protein>
    <recommendedName>
        <fullName evidence="4">DUF5671 domain-containing protein</fullName>
    </recommendedName>
</protein>
<keyword evidence="3" id="KW-1185">Reference proteome</keyword>
<feature type="transmembrane region" description="Helical" evidence="1">
    <location>
        <begin position="144"/>
        <end position="162"/>
    </location>
</feature>
<comment type="caution">
    <text evidence="2">The sequence shown here is derived from an EMBL/GenBank/DDBJ whole genome shotgun (WGS) entry which is preliminary data.</text>
</comment>
<accession>A0ABV7YJE3</accession>
<dbReference type="Proteomes" id="UP001595699">
    <property type="component" value="Unassembled WGS sequence"/>
</dbReference>
<dbReference type="RefSeq" id="WP_205121188.1">
    <property type="nucleotide sequence ID" value="NZ_JAFBCM010000001.1"/>
</dbReference>
<feature type="transmembrane region" description="Helical" evidence="1">
    <location>
        <begin position="27"/>
        <end position="47"/>
    </location>
</feature>
<name>A0ABV7YJE3_9ACTN</name>
<proteinExistence type="predicted"/>
<reference evidence="3" key="1">
    <citation type="journal article" date="2019" name="Int. J. Syst. Evol. Microbiol.">
        <title>The Global Catalogue of Microorganisms (GCM) 10K type strain sequencing project: providing services to taxonomists for standard genome sequencing and annotation.</title>
        <authorList>
            <consortium name="The Broad Institute Genomics Platform"/>
            <consortium name="The Broad Institute Genome Sequencing Center for Infectious Disease"/>
            <person name="Wu L."/>
            <person name="Ma J."/>
        </authorList>
    </citation>
    <scope>NUCLEOTIDE SEQUENCE [LARGE SCALE GENOMIC DNA]</scope>
    <source>
        <strain evidence="3">CGMCC 4.7241</strain>
    </source>
</reference>
<feature type="transmembrane region" description="Helical" evidence="1">
    <location>
        <begin position="188"/>
        <end position="208"/>
    </location>
</feature>
<dbReference type="EMBL" id="JBHRZH010000037">
    <property type="protein sequence ID" value="MFC3765431.1"/>
    <property type="molecule type" value="Genomic_DNA"/>
</dbReference>
<gene>
    <name evidence="2" type="ORF">ACFOUW_31685</name>
</gene>
<evidence type="ECO:0000313" key="2">
    <source>
        <dbReference type="EMBL" id="MFC3765431.1"/>
    </source>
</evidence>
<keyword evidence="1" id="KW-1133">Transmembrane helix</keyword>
<organism evidence="2 3">
    <name type="scientific">Tenggerimyces flavus</name>
    <dbReference type="NCBI Taxonomy" id="1708749"/>
    <lineage>
        <taxon>Bacteria</taxon>
        <taxon>Bacillati</taxon>
        <taxon>Actinomycetota</taxon>
        <taxon>Actinomycetes</taxon>
        <taxon>Propionibacteriales</taxon>
        <taxon>Nocardioidaceae</taxon>
        <taxon>Tenggerimyces</taxon>
    </lineage>
</organism>
<keyword evidence="1" id="KW-0812">Transmembrane</keyword>
<feature type="transmembrane region" description="Helical" evidence="1">
    <location>
        <begin position="79"/>
        <end position="96"/>
    </location>
</feature>
<feature type="transmembrane region" description="Helical" evidence="1">
    <location>
        <begin position="116"/>
        <end position="138"/>
    </location>
</feature>